<name>A0A0S2IR71_LEPBO</name>
<gene>
    <name evidence="2" type="ORF">LBBP_01864</name>
</gene>
<proteinExistence type="predicted"/>
<dbReference type="Proteomes" id="UP000058857">
    <property type="component" value="Chromosome 1"/>
</dbReference>
<dbReference type="InterPro" id="IPR036641">
    <property type="entry name" value="HPT_dom_sf"/>
</dbReference>
<dbReference type="InterPro" id="IPR008207">
    <property type="entry name" value="Sig_transdc_His_kin_Hpt_dom"/>
</dbReference>
<reference evidence="2 3" key="1">
    <citation type="journal article" date="2015" name="PLoS Negl. Trop. Dis.">
        <title>Distribution of Plasmids in Distinct Leptospira Pathogenic Species.</title>
        <authorList>
            <person name="Wang Y."/>
            <person name="Zhuang X."/>
            <person name="Zhong Y."/>
            <person name="Zhang C."/>
            <person name="Zhang Y."/>
            <person name="Zeng L."/>
            <person name="Zhu Y."/>
            <person name="He P."/>
            <person name="Dong K."/>
            <person name="Pal U."/>
            <person name="Guo X."/>
            <person name="Qin J."/>
        </authorList>
    </citation>
    <scope>NUCLEOTIDE SEQUENCE [LARGE SCALE GENOMIC DNA]</scope>
    <source>
        <strain evidence="2 3">56604</strain>
    </source>
</reference>
<accession>A0A0S2IR71</accession>
<evidence type="ECO:0000259" key="1">
    <source>
        <dbReference type="Pfam" id="PF01627"/>
    </source>
</evidence>
<dbReference type="GO" id="GO:0004672">
    <property type="term" value="F:protein kinase activity"/>
    <property type="evidence" value="ECO:0007669"/>
    <property type="project" value="UniProtKB-ARBA"/>
</dbReference>
<dbReference type="SUPFAM" id="SSF47226">
    <property type="entry name" value="Histidine-containing phosphotransfer domain, HPT domain"/>
    <property type="match status" value="1"/>
</dbReference>
<dbReference type="AlphaFoldDB" id="A0A0S2IR71"/>
<protein>
    <recommendedName>
        <fullName evidence="1">HPt domain-containing protein</fullName>
    </recommendedName>
</protein>
<dbReference type="EMBL" id="CP012029">
    <property type="protein sequence ID" value="ALO26143.1"/>
    <property type="molecule type" value="Genomic_DNA"/>
</dbReference>
<dbReference type="Gene3D" id="1.20.120.160">
    <property type="entry name" value="HPT domain"/>
    <property type="match status" value="1"/>
</dbReference>
<evidence type="ECO:0000313" key="3">
    <source>
        <dbReference type="Proteomes" id="UP000058857"/>
    </source>
</evidence>
<dbReference type="PATRIC" id="fig|280505.15.peg.1827"/>
<sequence length="169" mass="19832">MYFHLNLTLALKYKNRFCFFIQAFKDVLNRRNVYRKVAFLNAKIGNTLGEVVDMLVDWNRLDSLKQSDDDDEIAWLKEMVESLLTNMEIRIKNIVRFAEEKKDVELQAELHQTKGVSANFGLEDLRTLVAEAEQFLKTGDQDRSYTLGLKTTVVWEQTRDELKKKFGIF</sequence>
<feature type="domain" description="HPt" evidence="1">
    <location>
        <begin position="78"/>
        <end position="144"/>
    </location>
</feature>
<dbReference type="GO" id="GO:0000160">
    <property type="term" value="P:phosphorelay signal transduction system"/>
    <property type="evidence" value="ECO:0007669"/>
    <property type="project" value="InterPro"/>
</dbReference>
<organism evidence="2">
    <name type="scientific">Leptospira borgpetersenii serovar Ballum</name>
    <dbReference type="NCBI Taxonomy" id="280505"/>
    <lineage>
        <taxon>Bacteria</taxon>
        <taxon>Pseudomonadati</taxon>
        <taxon>Spirochaetota</taxon>
        <taxon>Spirochaetia</taxon>
        <taxon>Leptospirales</taxon>
        <taxon>Leptospiraceae</taxon>
        <taxon>Leptospira</taxon>
    </lineage>
</organism>
<evidence type="ECO:0000313" key="2">
    <source>
        <dbReference type="EMBL" id="ALO26143.1"/>
    </source>
</evidence>
<dbReference type="Pfam" id="PF01627">
    <property type="entry name" value="Hpt"/>
    <property type="match status" value="1"/>
</dbReference>